<keyword evidence="1" id="KW-0812">Transmembrane</keyword>
<feature type="transmembrane region" description="Helical" evidence="1">
    <location>
        <begin position="296"/>
        <end position="317"/>
    </location>
</feature>
<evidence type="ECO:0000313" key="4">
    <source>
        <dbReference type="Proteomes" id="UP000186817"/>
    </source>
</evidence>
<comment type="caution">
    <text evidence="3">The sequence shown here is derived from an EMBL/GenBank/DDBJ whole genome shotgun (WGS) entry which is preliminary data.</text>
</comment>
<feature type="domain" description="JAB1/MPN/MOV34 metalloenzyme" evidence="2">
    <location>
        <begin position="437"/>
        <end position="519"/>
    </location>
</feature>
<keyword evidence="3" id="KW-0396">Initiation factor</keyword>
<organism evidence="3 4">
    <name type="scientific">Symbiodinium microadriaticum</name>
    <name type="common">Dinoflagellate</name>
    <name type="synonym">Zooxanthella microadriatica</name>
    <dbReference type="NCBI Taxonomy" id="2951"/>
    <lineage>
        <taxon>Eukaryota</taxon>
        <taxon>Sar</taxon>
        <taxon>Alveolata</taxon>
        <taxon>Dinophyceae</taxon>
        <taxon>Suessiales</taxon>
        <taxon>Symbiodiniaceae</taxon>
        <taxon>Symbiodinium</taxon>
    </lineage>
</organism>
<evidence type="ECO:0000313" key="3">
    <source>
        <dbReference type="EMBL" id="OLQ00161.1"/>
    </source>
</evidence>
<dbReference type="AlphaFoldDB" id="A0A1Q9DY95"/>
<feature type="transmembrane region" description="Helical" evidence="1">
    <location>
        <begin position="140"/>
        <end position="167"/>
    </location>
</feature>
<proteinExistence type="predicted"/>
<feature type="transmembrane region" description="Helical" evidence="1">
    <location>
        <begin position="97"/>
        <end position="119"/>
    </location>
</feature>
<gene>
    <name evidence="3" type="primary">TIF3H1</name>
    <name evidence="3" type="ORF">AK812_SmicGene17209</name>
</gene>
<keyword evidence="4" id="KW-1185">Reference proteome</keyword>
<dbReference type="GO" id="GO:0003743">
    <property type="term" value="F:translation initiation factor activity"/>
    <property type="evidence" value="ECO:0007669"/>
    <property type="project" value="UniProtKB-KW"/>
</dbReference>
<dbReference type="GO" id="GO:0008237">
    <property type="term" value="F:metallopeptidase activity"/>
    <property type="evidence" value="ECO:0007669"/>
    <property type="project" value="InterPro"/>
</dbReference>
<sequence>MASHDIEDVDKTSDHAEEEPLRCVFFHCALDVSVFIFLTLPAIFICITGIFALALAPAEGWTVHDAFGFMCAGVTGGAIQIQGHALTPQSHINRTVAALLGCFGVVVFGLAIAVLSALVPDRLLAATGLLPKVVTRRSPLRLGALVVVVVLLQLCVSFVFGGVLALLEGWDFLPAWRAAISAQLGGGLPLSIPIPSQTLSELVLVVVSCWAVGFVTLIISAASSLCTMLFQKVCTLDLSADGRPIIALAVFACLDLLVVPLVLVLAMCLVSLALLITEGGGAAVVLPYRAESIVEHLIVICASTVGFLILCAGMNMLSEPLGPLMKYLGFGPHTGETGGTRRALLRLTVAVVFVTPAFVSLMALWVGAILAAVEGWSMAEGFWWSAAAQLGGGMSLSSASVQTRSGRRRLLVGVGSSPAVEPLIERLKALAGSWRQLLGMDVGNVLQLTHSFGYVQKGAETETQGQIDEGVQFQMDTLRKLREVNVDSNTVGWYQTTHLGQFINKDVIHSQHTFQSEIPRSVLVVYDSLQAAIGKPSFKALQLTKEFMEM</sequence>
<dbReference type="EMBL" id="LSRX01000337">
    <property type="protein sequence ID" value="OLQ00161.1"/>
    <property type="molecule type" value="Genomic_DNA"/>
</dbReference>
<name>A0A1Q9DY95_SYMMI</name>
<dbReference type="Proteomes" id="UP000186817">
    <property type="component" value="Unassembled WGS sequence"/>
</dbReference>
<dbReference type="Pfam" id="PF01398">
    <property type="entry name" value="JAB"/>
    <property type="match status" value="1"/>
</dbReference>
<evidence type="ECO:0000259" key="2">
    <source>
        <dbReference type="Pfam" id="PF01398"/>
    </source>
</evidence>
<protein>
    <submittedName>
        <fullName evidence="3">Eukaryotic translation initiation factor 3 subunit H</fullName>
    </submittedName>
</protein>
<feature type="transmembrane region" description="Helical" evidence="1">
    <location>
        <begin position="34"/>
        <end position="55"/>
    </location>
</feature>
<reference evidence="3 4" key="1">
    <citation type="submission" date="2016-02" db="EMBL/GenBank/DDBJ databases">
        <title>Genome analysis of coral dinoflagellate symbionts highlights evolutionary adaptations to a symbiotic lifestyle.</title>
        <authorList>
            <person name="Aranda M."/>
            <person name="Li Y."/>
            <person name="Liew Y.J."/>
            <person name="Baumgarten S."/>
            <person name="Simakov O."/>
            <person name="Wilson M."/>
            <person name="Piel J."/>
            <person name="Ashoor H."/>
            <person name="Bougouffa S."/>
            <person name="Bajic V.B."/>
            <person name="Ryu T."/>
            <person name="Ravasi T."/>
            <person name="Bayer T."/>
            <person name="Micklem G."/>
            <person name="Kim H."/>
            <person name="Bhak J."/>
            <person name="Lajeunesse T.C."/>
            <person name="Voolstra C.R."/>
        </authorList>
    </citation>
    <scope>NUCLEOTIDE SEQUENCE [LARGE SCALE GENOMIC DNA]</scope>
    <source>
        <strain evidence="3 4">CCMP2467</strain>
    </source>
</reference>
<keyword evidence="1" id="KW-0472">Membrane</keyword>
<keyword evidence="1" id="KW-1133">Transmembrane helix</keyword>
<dbReference type="InterPro" id="IPR000555">
    <property type="entry name" value="JAMM/MPN+_dom"/>
</dbReference>
<feature type="transmembrane region" description="Helical" evidence="1">
    <location>
        <begin position="67"/>
        <end position="85"/>
    </location>
</feature>
<feature type="transmembrane region" description="Helical" evidence="1">
    <location>
        <begin position="202"/>
        <end position="225"/>
    </location>
</feature>
<dbReference type="OrthoDB" id="10265695at2759"/>
<feature type="transmembrane region" description="Helical" evidence="1">
    <location>
        <begin position="382"/>
        <end position="401"/>
    </location>
</feature>
<evidence type="ECO:0000256" key="1">
    <source>
        <dbReference type="SAM" id="Phobius"/>
    </source>
</evidence>
<dbReference type="Gene3D" id="3.40.140.10">
    <property type="entry name" value="Cytidine Deaminase, domain 2"/>
    <property type="match status" value="1"/>
</dbReference>
<feature type="transmembrane region" description="Helical" evidence="1">
    <location>
        <begin position="347"/>
        <end position="370"/>
    </location>
</feature>
<accession>A0A1Q9DY95</accession>
<feature type="transmembrane region" description="Helical" evidence="1">
    <location>
        <begin position="245"/>
        <end position="276"/>
    </location>
</feature>
<keyword evidence="3" id="KW-0648">Protein biosynthesis</keyword>